<accession>A0AA37SY69</accession>
<feature type="binding site" evidence="8">
    <location>
        <begin position="226"/>
        <end position="227"/>
    </location>
    <ligand>
        <name>substrate</name>
    </ligand>
</feature>
<dbReference type="InterPro" id="IPR020861">
    <property type="entry name" value="Triosephosphate_isomerase_AS"/>
</dbReference>
<dbReference type="InterPro" id="IPR013785">
    <property type="entry name" value="Aldolase_TIM"/>
</dbReference>
<comment type="similarity">
    <text evidence="3 8 9">Belongs to the triosephosphate isomerase family.</text>
</comment>
<feature type="binding site" evidence="8">
    <location>
        <position position="167"/>
    </location>
    <ligand>
        <name>substrate</name>
    </ligand>
</feature>
<feature type="binding site" evidence="8">
    <location>
        <position position="205"/>
    </location>
    <ligand>
        <name>substrate</name>
    </ligand>
</feature>
<feature type="binding site" evidence="8">
    <location>
        <begin position="12"/>
        <end position="14"/>
    </location>
    <ligand>
        <name>substrate</name>
    </ligand>
</feature>
<comment type="pathway">
    <text evidence="2">Carbohydrate metabolism; erythritol degradation.</text>
</comment>
<comment type="subcellular location">
    <subcellularLocation>
        <location evidence="8 9">Cytoplasm</location>
    </subcellularLocation>
</comment>
<dbReference type="Gene3D" id="3.20.20.70">
    <property type="entry name" value="Aldolase class I"/>
    <property type="match status" value="1"/>
</dbReference>
<dbReference type="InterPro" id="IPR000652">
    <property type="entry name" value="Triosephosphate_isomerase"/>
</dbReference>
<proteinExistence type="inferred from homology"/>
<evidence type="ECO:0000256" key="9">
    <source>
        <dbReference type="RuleBase" id="RU363013"/>
    </source>
</evidence>
<name>A0AA37SY69_9ALTE</name>
<comment type="subunit">
    <text evidence="8 9">Homodimer.</text>
</comment>
<dbReference type="GO" id="GO:0004807">
    <property type="term" value="F:triose-phosphate isomerase activity"/>
    <property type="evidence" value="ECO:0007669"/>
    <property type="project" value="UniProtKB-UniRule"/>
</dbReference>
<comment type="pathway">
    <text evidence="8 9">Carbohydrate biosynthesis; gluconeogenesis.</text>
</comment>
<dbReference type="HAMAP" id="MF_00147_B">
    <property type="entry name" value="TIM_B"/>
    <property type="match status" value="1"/>
</dbReference>
<dbReference type="GO" id="GO:0006096">
    <property type="term" value="P:glycolytic process"/>
    <property type="evidence" value="ECO:0007669"/>
    <property type="project" value="UniProtKB-UniRule"/>
</dbReference>
<evidence type="ECO:0000256" key="4">
    <source>
        <dbReference type="ARBA" id="ARBA00022432"/>
    </source>
</evidence>
<evidence type="ECO:0000256" key="7">
    <source>
        <dbReference type="ARBA" id="ARBA00023235"/>
    </source>
</evidence>
<dbReference type="NCBIfam" id="TIGR00419">
    <property type="entry name" value="tim"/>
    <property type="match status" value="1"/>
</dbReference>
<dbReference type="PANTHER" id="PTHR21139:SF42">
    <property type="entry name" value="TRIOSEPHOSPHATE ISOMERASE"/>
    <property type="match status" value="1"/>
</dbReference>
<comment type="function">
    <text evidence="8">Involved in the gluconeogenesis. Catalyzes stereospecifically the conversion of dihydroxyacetone phosphate (DHAP) to D-glyceraldehyde-3-phosphate (G3P).</text>
</comment>
<dbReference type="GO" id="GO:0005829">
    <property type="term" value="C:cytosol"/>
    <property type="evidence" value="ECO:0007669"/>
    <property type="project" value="TreeGrafter"/>
</dbReference>
<keyword evidence="7 8" id="KW-0413">Isomerase</keyword>
<dbReference type="FunFam" id="3.20.20.70:FF:000016">
    <property type="entry name" value="Triosephosphate isomerase"/>
    <property type="match status" value="1"/>
</dbReference>
<dbReference type="AlphaFoldDB" id="A0AA37SY69"/>
<evidence type="ECO:0000256" key="3">
    <source>
        <dbReference type="ARBA" id="ARBA00007422"/>
    </source>
</evidence>
<reference evidence="10" key="1">
    <citation type="journal article" date="2014" name="Int. J. Syst. Evol. Microbiol.">
        <title>Complete genome sequence of Corynebacterium casei LMG S-19264T (=DSM 44701T), isolated from a smear-ripened cheese.</title>
        <authorList>
            <consortium name="US DOE Joint Genome Institute (JGI-PGF)"/>
            <person name="Walter F."/>
            <person name="Albersmeier A."/>
            <person name="Kalinowski J."/>
            <person name="Ruckert C."/>
        </authorList>
    </citation>
    <scope>NUCLEOTIDE SEQUENCE</scope>
    <source>
        <strain evidence="10">NBRC 110023</strain>
    </source>
</reference>
<comment type="catalytic activity">
    <reaction evidence="8 9">
        <text>D-glyceraldehyde 3-phosphate = dihydroxyacetone phosphate</text>
        <dbReference type="Rhea" id="RHEA:18585"/>
        <dbReference type="ChEBI" id="CHEBI:57642"/>
        <dbReference type="ChEBI" id="CHEBI:59776"/>
        <dbReference type="EC" id="5.3.1.1"/>
    </reaction>
</comment>
<dbReference type="PROSITE" id="PS51440">
    <property type="entry name" value="TIM_2"/>
    <property type="match status" value="1"/>
</dbReference>
<reference evidence="10" key="2">
    <citation type="submission" date="2023-01" db="EMBL/GenBank/DDBJ databases">
        <title>Draft genome sequence of Agaribacter marinus strain NBRC 110023.</title>
        <authorList>
            <person name="Sun Q."/>
            <person name="Mori K."/>
        </authorList>
    </citation>
    <scope>NUCLEOTIDE SEQUENCE</scope>
    <source>
        <strain evidence="10">NBRC 110023</strain>
    </source>
</reference>
<evidence type="ECO:0000256" key="5">
    <source>
        <dbReference type="ARBA" id="ARBA00022490"/>
    </source>
</evidence>
<comment type="pathway">
    <text evidence="1 8 9">Carbohydrate degradation; glycolysis; D-glyceraldehyde 3-phosphate from glycerone phosphate: step 1/1.</text>
</comment>
<evidence type="ECO:0000256" key="8">
    <source>
        <dbReference type="HAMAP-Rule" id="MF_00147"/>
    </source>
</evidence>
<dbReference type="PANTHER" id="PTHR21139">
    <property type="entry name" value="TRIOSEPHOSPHATE ISOMERASE"/>
    <property type="match status" value="1"/>
</dbReference>
<feature type="active site" description="Electrophile" evidence="8">
    <location>
        <position position="90"/>
    </location>
</feature>
<dbReference type="InterPro" id="IPR035990">
    <property type="entry name" value="TIM_sf"/>
</dbReference>
<evidence type="ECO:0000313" key="11">
    <source>
        <dbReference type="Proteomes" id="UP001156601"/>
    </source>
</evidence>
<keyword evidence="11" id="KW-1185">Reference proteome</keyword>
<dbReference type="GO" id="GO:0046166">
    <property type="term" value="P:glyceraldehyde-3-phosphate biosynthetic process"/>
    <property type="evidence" value="ECO:0007669"/>
    <property type="project" value="TreeGrafter"/>
</dbReference>
<keyword evidence="5 8" id="KW-0963">Cytoplasm</keyword>
<keyword evidence="4 8" id="KW-0312">Gluconeogenesis</keyword>
<keyword evidence="6 8" id="KW-0324">Glycolysis</keyword>
<protein>
    <recommendedName>
        <fullName evidence="8 9">Triosephosphate isomerase</fullName>
        <shortName evidence="8">TIM</shortName>
        <shortName evidence="8">TPI</shortName>
        <ecNumber evidence="8 9">5.3.1.1</ecNumber>
    </recommendedName>
    <alternativeName>
        <fullName evidence="8">Triose-phosphate isomerase</fullName>
    </alternativeName>
</protein>
<sequence>MQNSKRMMVAGNWKMNGNLEMLSHFKSSLPVFENIDVVLCVPSVYIKEAVGANFSVGAQDCSEHESGAYTGDISLSMLAELGAEHVIIGHSERRQAYSETNERVAIKAEKALENGFVPIVCVGEPLEVRESGNVFEFVGEQLAAILNRCKQQLDKLVIAYEPIWAIGTGKTASPEQAQEVHAFIRSELKKSSELYSQISILYGGSVTDVNAAELFAQHDIDGALVGGASLKVDSFKIICEHANKRN</sequence>
<dbReference type="EMBL" id="BSOT01000005">
    <property type="protein sequence ID" value="GLR70479.1"/>
    <property type="molecule type" value="Genomic_DNA"/>
</dbReference>
<dbReference type="GO" id="GO:0006094">
    <property type="term" value="P:gluconeogenesis"/>
    <property type="evidence" value="ECO:0007669"/>
    <property type="project" value="UniProtKB-UniRule"/>
</dbReference>
<organism evidence="10 11">
    <name type="scientific">Agaribacter marinus</name>
    <dbReference type="NCBI Taxonomy" id="1431249"/>
    <lineage>
        <taxon>Bacteria</taxon>
        <taxon>Pseudomonadati</taxon>
        <taxon>Pseudomonadota</taxon>
        <taxon>Gammaproteobacteria</taxon>
        <taxon>Alteromonadales</taxon>
        <taxon>Alteromonadaceae</taxon>
        <taxon>Agaribacter</taxon>
    </lineage>
</organism>
<evidence type="ECO:0000256" key="1">
    <source>
        <dbReference type="ARBA" id="ARBA00004680"/>
    </source>
</evidence>
<dbReference type="SUPFAM" id="SSF51351">
    <property type="entry name" value="Triosephosphate isomerase (TIM)"/>
    <property type="match status" value="1"/>
</dbReference>
<evidence type="ECO:0000313" key="10">
    <source>
        <dbReference type="EMBL" id="GLR70479.1"/>
    </source>
</evidence>
<dbReference type="GO" id="GO:0019563">
    <property type="term" value="P:glycerol catabolic process"/>
    <property type="evidence" value="ECO:0007669"/>
    <property type="project" value="TreeGrafter"/>
</dbReference>
<comment type="caution">
    <text evidence="10">The sequence shown here is derived from an EMBL/GenBank/DDBJ whole genome shotgun (WGS) entry which is preliminary data.</text>
</comment>
<dbReference type="Pfam" id="PF00121">
    <property type="entry name" value="TIM"/>
    <property type="match status" value="1"/>
</dbReference>
<dbReference type="Proteomes" id="UP001156601">
    <property type="component" value="Unassembled WGS sequence"/>
</dbReference>
<feature type="active site" description="Proton acceptor" evidence="8">
    <location>
        <position position="161"/>
    </location>
</feature>
<dbReference type="EC" id="5.3.1.1" evidence="8 9"/>
<gene>
    <name evidence="8 10" type="primary">tpiA</name>
    <name evidence="10" type="ORF">GCM10007852_13870</name>
</gene>
<dbReference type="PROSITE" id="PS00171">
    <property type="entry name" value="TIM_1"/>
    <property type="match status" value="1"/>
</dbReference>
<dbReference type="CDD" id="cd00311">
    <property type="entry name" value="TIM"/>
    <property type="match status" value="1"/>
</dbReference>
<evidence type="ECO:0000256" key="6">
    <source>
        <dbReference type="ARBA" id="ARBA00023152"/>
    </source>
</evidence>
<dbReference type="InterPro" id="IPR022896">
    <property type="entry name" value="TrioseP_Isoase_bac/euk"/>
</dbReference>
<evidence type="ECO:0000256" key="2">
    <source>
        <dbReference type="ARBA" id="ARBA00004939"/>
    </source>
</evidence>
<dbReference type="RefSeq" id="WP_284216774.1">
    <property type="nucleotide sequence ID" value="NZ_BSOT01000005.1"/>
</dbReference>